<protein>
    <submittedName>
        <fullName evidence="1">Uncharacterized protein</fullName>
    </submittedName>
</protein>
<evidence type="ECO:0000313" key="2">
    <source>
        <dbReference type="Proteomes" id="UP001519272"/>
    </source>
</evidence>
<dbReference type="RefSeq" id="WP_210087396.1">
    <property type="nucleotide sequence ID" value="NZ_JAGGKG010000001.1"/>
</dbReference>
<evidence type="ECO:0000313" key="1">
    <source>
        <dbReference type="EMBL" id="MBP1903731.1"/>
    </source>
</evidence>
<name>A0ABS4FMB8_9BACL</name>
<comment type="caution">
    <text evidence="1">The sequence shown here is derived from an EMBL/GenBank/DDBJ whole genome shotgun (WGS) entry which is preliminary data.</text>
</comment>
<dbReference type="EMBL" id="JAGGKG010000001">
    <property type="protein sequence ID" value="MBP1903731.1"/>
    <property type="molecule type" value="Genomic_DNA"/>
</dbReference>
<keyword evidence="2" id="KW-1185">Reference proteome</keyword>
<organism evidence="1 2">
    <name type="scientific">Paenibacillus turicensis</name>
    <dbReference type="NCBI Taxonomy" id="160487"/>
    <lineage>
        <taxon>Bacteria</taxon>
        <taxon>Bacillati</taxon>
        <taxon>Bacillota</taxon>
        <taxon>Bacilli</taxon>
        <taxon>Bacillales</taxon>
        <taxon>Paenibacillaceae</taxon>
        <taxon>Paenibacillus</taxon>
    </lineage>
</organism>
<sequence>MKIHIPVFDEQQLNEVKLLIDQAANLMEENSQHNFEEINELAKRLEILVGKPIDIFQFNHYWSHSSLDDVAKLLLMPEPPQCELSDEDITNTLIHFFDYLKEYGEAGSEYVITYLAKNTGLNNMIDYIYHPSEVGLILDEELDEEQFMRAIANKIIEDRDNPDQRQRPNVILL</sequence>
<gene>
    <name evidence="1" type="ORF">J2Z32_000343</name>
</gene>
<accession>A0ABS4FMB8</accession>
<proteinExistence type="predicted"/>
<reference evidence="1 2" key="1">
    <citation type="submission" date="2021-03" db="EMBL/GenBank/DDBJ databases">
        <title>Genomic Encyclopedia of Type Strains, Phase IV (KMG-IV): sequencing the most valuable type-strain genomes for metagenomic binning, comparative biology and taxonomic classification.</title>
        <authorList>
            <person name="Goeker M."/>
        </authorList>
    </citation>
    <scope>NUCLEOTIDE SEQUENCE [LARGE SCALE GENOMIC DNA]</scope>
    <source>
        <strain evidence="1 2">DSM 14349</strain>
    </source>
</reference>
<dbReference type="Proteomes" id="UP001519272">
    <property type="component" value="Unassembled WGS sequence"/>
</dbReference>